<dbReference type="AlphaFoldDB" id="A0A0M9GB89"/>
<dbReference type="SUPFAM" id="SSF48452">
    <property type="entry name" value="TPR-like"/>
    <property type="match status" value="1"/>
</dbReference>
<gene>
    <name evidence="5" type="ORF">ABB37_00728</name>
</gene>
<dbReference type="InterPro" id="IPR047150">
    <property type="entry name" value="SGT"/>
</dbReference>
<evidence type="ECO:0000256" key="4">
    <source>
        <dbReference type="SAM" id="Phobius"/>
    </source>
</evidence>
<comment type="caution">
    <text evidence="5">The sequence shown here is derived from an EMBL/GenBank/DDBJ whole genome shotgun (WGS) entry which is preliminary data.</text>
</comment>
<evidence type="ECO:0000313" key="5">
    <source>
        <dbReference type="EMBL" id="KPA86609.1"/>
    </source>
</evidence>
<dbReference type="RefSeq" id="XP_015665048.1">
    <property type="nucleotide sequence ID" value="XM_015797040.1"/>
</dbReference>
<keyword evidence="6" id="KW-1185">Reference proteome</keyword>
<dbReference type="PANTHER" id="PTHR45831:SF2">
    <property type="entry name" value="LD24721P"/>
    <property type="match status" value="1"/>
</dbReference>
<keyword evidence="4" id="KW-1133">Transmembrane helix</keyword>
<feature type="transmembrane region" description="Helical" evidence="4">
    <location>
        <begin position="236"/>
        <end position="259"/>
    </location>
</feature>
<dbReference type="GO" id="GO:0060090">
    <property type="term" value="F:molecular adaptor activity"/>
    <property type="evidence" value="ECO:0007669"/>
    <property type="project" value="TreeGrafter"/>
</dbReference>
<dbReference type="GO" id="GO:0016020">
    <property type="term" value="C:membrane"/>
    <property type="evidence" value="ECO:0007669"/>
    <property type="project" value="InterPro"/>
</dbReference>
<dbReference type="InterPro" id="IPR011990">
    <property type="entry name" value="TPR-like_helical_dom_sf"/>
</dbReference>
<dbReference type="Pfam" id="PF13414">
    <property type="entry name" value="TPR_11"/>
    <property type="match status" value="1"/>
</dbReference>
<accession>A0A0M9GB89</accession>
<keyword evidence="2 3" id="KW-0802">TPR repeat</keyword>
<keyword evidence="4" id="KW-0472">Membrane</keyword>
<dbReference type="InterPro" id="IPR005344">
    <property type="entry name" value="TMEM33/Pom33"/>
</dbReference>
<dbReference type="GO" id="GO:0006620">
    <property type="term" value="P:post-translational protein targeting to endoplasmic reticulum membrane"/>
    <property type="evidence" value="ECO:0007669"/>
    <property type="project" value="TreeGrafter"/>
</dbReference>
<evidence type="ECO:0000256" key="3">
    <source>
        <dbReference type="PROSITE-ProRule" id="PRU00339"/>
    </source>
</evidence>
<dbReference type="Pfam" id="PF03661">
    <property type="entry name" value="TMEM33_Pom33"/>
    <property type="match status" value="1"/>
</dbReference>
<dbReference type="RefSeq" id="XP_015665049.1">
    <property type="nucleotide sequence ID" value="XM_015797041.1"/>
</dbReference>
<dbReference type="EMBL" id="LGTL01000001">
    <property type="protein sequence ID" value="KPA86609.1"/>
    <property type="molecule type" value="Genomic_DNA"/>
</dbReference>
<dbReference type="OrthoDB" id="2335338at2759"/>
<dbReference type="Gene3D" id="1.25.40.10">
    <property type="entry name" value="Tetratricopeptide repeat domain"/>
    <property type="match status" value="1"/>
</dbReference>
<protein>
    <submittedName>
        <fullName evidence="5">Uncharacterized protein</fullName>
    </submittedName>
</protein>
<feature type="transmembrane region" description="Helical" evidence="4">
    <location>
        <begin position="301"/>
        <end position="327"/>
    </location>
</feature>
<dbReference type="GeneID" id="26901025"/>
<dbReference type="GO" id="GO:0072380">
    <property type="term" value="C:TRC complex"/>
    <property type="evidence" value="ECO:0007669"/>
    <property type="project" value="TreeGrafter"/>
</dbReference>
<dbReference type="PANTHER" id="PTHR45831">
    <property type="entry name" value="LD24721P"/>
    <property type="match status" value="1"/>
</dbReference>
<proteinExistence type="predicted"/>
<evidence type="ECO:0000256" key="1">
    <source>
        <dbReference type="ARBA" id="ARBA00022737"/>
    </source>
</evidence>
<evidence type="ECO:0000256" key="2">
    <source>
        <dbReference type="ARBA" id="ARBA00022803"/>
    </source>
</evidence>
<keyword evidence="1" id="KW-0677">Repeat</keyword>
<dbReference type="PROSITE" id="PS50005">
    <property type="entry name" value="TPR"/>
    <property type="match status" value="2"/>
</dbReference>
<feature type="repeat" description="TPR" evidence="3">
    <location>
        <begin position="73"/>
        <end position="106"/>
    </location>
</feature>
<keyword evidence="4" id="KW-0812">Transmembrane</keyword>
<dbReference type="SMART" id="SM00028">
    <property type="entry name" value="TPR"/>
    <property type="match status" value="3"/>
</dbReference>
<organism evidence="5 6">
    <name type="scientific">Leptomonas pyrrhocoris</name>
    <name type="common">Firebug parasite</name>
    <dbReference type="NCBI Taxonomy" id="157538"/>
    <lineage>
        <taxon>Eukaryota</taxon>
        <taxon>Discoba</taxon>
        <taxon>Euglenozoa</taxon>
        <taxon>Kinetoplastea</taxon>
        <taxon>Metakinetoplastina</taxon>
        <taxon>Trypanosomatida</taxon>
        <taxon>Trypanosomatidae</taxon>
        <taxon>Leishmaniinae</taxon>
        <taxon>Leptomonas</taxon>
    </lineage>
</organism>
<feature type="transmembrane region" description="Helical" evidence="4">
    <location>
        <begin position="197"/>
        <end position="215"/>
    </location>
</feature>
<dbReference type="InterPro" id="IPR019734">
    <property type="entry name" value="TPR_rpt"/>
</dbReference>
<feature type="transmembrane region" description="Helical" evidence="4">
    <location>
        <begin position="170"/>
        <end position="191"/>
    </location>
</feature>
<dbReference type="VEuPathDB" id="TriTrypDB:LpyrH10_01_7280"/>
<reference evidence="5 6" key="1">
    <citation type="submission" date="2015-07" db="EMBL/GenBank/DDBJ databases">
        <title>High-quality genome of monoxenous trypanosomatid Leptomonas pyrrhocoris.</title>
        <authorList>
            <person name="Flegontov P."/>
            <person name="Butenko A."/>
            <person name="Firsov S."/>
            <person name="Vlcek C."/>
            <person name="Logacheva M.D."/>
            <person name="Field M."/>
            <person name="Filatov D."/>
            <person name="Flegontova O."/>
            <person name="Gerasimov E."/>
            <person name="Jackson A.P."/>
            <person name="Kelly S."/>
            <person name="Opperdoes F."/>
            <person name="O'Reilly A."/>
            <person name="Votypka J."/>
            <person name="Yurchenko V."/>
            <person name="Lukes J."/>
        </authorList>
    </citation>
    <scope>NUCLEOTIDE SEQUENCE [LARGE SCALE GENOMIC DNA]</scope>
    <source>
        <strain evidence="5">H10</strain>
    </source>
</reference>
<dbReference type="EMBL" id="LGTL01000001">
    <property type="protein sequence ID" value="KPA86610.1"/>
    <property type="molecule type" value="Genomic_DNA"/>
</dbReference>
<evidence type="ECO:0000313" key="6">
    <source>
        <dbReference type="Proteomes" id="UP000037923"/>
    </source>
</evidence>
<dbReference type="Proteomes" id="UP000037923">
    <property type="component" value="Unassembled WGS sequence"/>
</dbReference>
<name>A0A0M9GB89_LEPPY</name>
<feature type="repeat" description="TPR" evidence="3">
    <location>
        <begin position="6"/>
        <end position="39"/>
    </location>
</feature>
<dbReference type="OMA" id="YAKYRYN"/>
<sequence>MVNAFAEELKVRGNEAFAAKRFEDAIVLYDKAIETDETNFVYYNNRAAAYHELKNYAKAIEDATKSISIENNPKAHARLGAALWAQGKHREAKGEFEVAAAMDPSNKSHKESVQALEQLINPLPSSSGFAHRRGVPHPYEYARAAAAATSAAGPTQGGEFVSVDCGVIGLVLDVVVLLLTVFFVLSSFFVPSLPGKLWAYLLIATMLQQALVMRVRNLLQAKMDVLNSWTSHFCSLLFALCFFALLIGVRPIIFMPMFIAGYSLLDLINKRQQVAAQLGPLYPMIAPYVQRADDSKEQIRIFAASVEALLTFTIMFTGGTFFTLAYIQYAKNRYNHDSYMKLAFKGLRMNVTRLTTASFVPAVVDKYAQKFFDLLDKIAQQPI</sequence>